<dbReference type="EMBL" id="CACRTG010000001">
    <property type="protein sequence ID" value="VYS82599.1"/>
    <property type="molecule type" value="Genomic_DNA"/>
</dbReference>
<organism evidence="1">
    <name type="scientific">[Clostridium] nexile</name>
    <dbReference type="NCBI Taxonomy" id="29361"/>
    <lineage>
        <taxon>Bacteria</taxon>
        <taxon>Bacillati</taxon>
        <taxon>Bacillota</taxon>
        <taxon>Clostridia</taxon>
        <taxon>Lachnospirales</taxon>
        <taxon>Lachnospiraceae</taxon>
        <taxon>Tyzzerella</taxon>
    </lineage>
</organism>
<protein>
    <submittedName>
        <fullName evidence="1">Uncharacterized protein</fullName>
    </submittedName>
</protein>
<accession>A0A6N2RQF8</accession>
<dbReference type="AlphaFoldDB" id="A0A6N2RQF8"/>
<gene>
    <name evidence="1" type="ORF">CNLFYP112_00262</name>
</gene>
<sequence>MIFDFEPWQLDIDIDLTKQLYRSCKGDFVWVEKK</sequence>
<proteinExistence type="predicted"/>
<evidence type="ECO:0000313" key="1">
    <source>
        <dbReference type="EMBL" id="VYS82599.1"/>
    </source>
</evidence>
<name>A0A6N2RQF8_9FIRM</name>
<reference evidence="1" key="1">
    <citation type="submission" date="2019-11" db="EMBL/GenBank/DDBJ databases">
        <authorList>
            <person name="Feng L."/>
        </authorList>
    </citation>
    <scope>NUCLEOTIDE SEQUENCE</scope>
    <source>
        <strain evidence="1">CnexileLFYP112</strain>
    </source>
</reference>